<dbReference type="AlphaFoldDB" id="A0A1M5XKA3"/>
<sequence>MSTKLPAAYFPFLNELKENNHKEWMDAHKDEYKILEKQFKQFCEDTKSQLNNFEEIERAKVFRINRDIRFSKNKNPYKTNRGAIFSRSGVQRRGSFYFQMAPGASFAGGGFFKPESADLLRIRKEFEFDADPIRSILNQKEFKSVYGGFNTESQVKTAPKGFSKDDPNIDLIKNKNFFVTHQYTDAEVLAEDFQQTLLQHFKLLLPFFDYMSEVLTTDLNGESIL</sequence>
<reference evidence="1 4" key="3">
    <citation type="submission" date="2018-07" db="EMBL/GenBank/DDBJ databases">
        <title>Leeuwenhoekiella genomics.</title>
        <authorList>
            <person name="Tahon G."/>
            <person name="Willems A."/>
        </authorList>
    </citation>
    <scope>NUCLEOTIDE SEQUENCE [LARGE SCALE GENOMIC DNA]</scope>
    <source>
        <strain evidence="1 4">LMG 24856</strain>
    </source>
</reference>
<organism evidence="2 3">
    <name type="scientific">Leeuwenhoekiella palythoae</name>
    <dbReference type="NCBI Taxonomy" id="573501"/>
    <lineage>
        <taxon>Bacteria</taxon>
        <taxon>Pseudomonadati</taxon>
        <taxon>Bacteroidota</taxon>
        <taxon>Flavobacteriia</taxon>
        <taxon>Flavobacteriales</taxon>
        <taxon>Flavobacteriaceae</taxon>
        <taxon>Leeuwenhoekiella</taxon>
    </lineage>
</organism>
<evidence type="ECO:0000313" key="2">
    <source>
        <dbReference type="EMBL" id="SHI00305.1"/>
    </source>
</evidence>
<dbReference type="PANTHER" id="PTHR36452">
    <property type="entry name" value="CHROMOSOME 12, WHOLE GENOME SHOTGUN SEQUENCE"/>
    <property type="match status" value="1"/>
</dbReference>
<name>A0A1M5XKA3_9FLAO</name>
<dbReference type="Proteomes" id="UP000184240">
    <property type="component" value="Unassembled WGS sequence"/>
</dbReference>
<evidence type="ECO:0000313" key="3">
    <source>
        <dbReference type="Proteomes" id="UP000184240"/>
    </source>
</evidence>
<dbReference type="EMBL" id="QOVN01000002">
    <property type="protein sequence ID" value="RXG30104.1"/>
    <property type="molecule type" value="Genomic_DNA"/>
</dbReference>
<dbReference type="InterPro" id="IPR015996">
    <property type="entry name" value="UCP028451"/>
</dbReference>
<dbReference type="NCBIfam" id="TIGR02453">
    <property type="entry name" value="TIGR02453 family protein"/>
    <property type="match status" value="1"/>
</dbReference>
<dbReference type="InterPro" id="IPR012808">
    <property type="entry name" value="CHP02453"/>
</dbReference>
<dbReference type="PANTHER" id="PTHR36452:SF1">
    <property type="entry name" value="DUF2461 DOMAIN-CONTAINING PROTEIN"/>
    <property type="match status" value="1"/>
</dbReference>
<dbReference type="PIRSF" id="PIRSF028451">
    <property type="entry name" value="UCP028451"/>
    <property type="match status" value="1"/>
</dbReference>
<dbReference type="OrthoDB" id="9794241at2"/>
<dbReference type="Proteomes" id="UP000290037">
    <property type="component" value="Unassembled WGS sequence"/>
</dbReference>
<evidence type="ECO:0000313" key="4">
    <source>
        <dbReference type="Proteomes" id="UP000290037"/>
    </source>
</evidence>
<evidence type="ECO:0000313" key="1">
    <source>
        <dbReference type="EMBL" id="RXG30104.1"/>
    </source>
</evidence>
<protein>
    <submittedName>
        <fullName evidence="2">TIGR02453 family protein</fullName>
    </submittedName>
</protein>
<proteinExistence type="predicted"/>
<accession>A0A1M5XKA3</accession>
<reference evidence="3" key="1">
    <citation type="submission" date="2016-11" db="EMBL/GenBank/DDBJ databases">
        <authorList>
            <person name="Varghese N."/>
            <person name="Submissions S."/>
        </authorList>
    </citation>
    <scope>NUCLEOTIDE SEQUENCE [LARGE SCALE GENOMIC DNA]</scope>
    <source>
        <strain evidence="3">DSM 19859</strain>
    </source>
</reference>
<reference evidence="2" key="2">
    <citation type="submission" date="2016-11" db="EMBL/GenBank/DDBJ databases">
        <authorList>
            <person name="Jaros S."/>
            <person name="Januszkiewicz K."/>
            <person name="Wedrychowicz H."/>
        </authorList>
    </citation>
    <scope>NUCLEOTIDE SEQUENCE [LARGE SCALE GENOMIC DNA]</scope>
    <source>
        <strain evidence="2">DSM 19859</strain>
    </source>
</reference>
<gene>
    <name evidence="1" type="ORF">DSM01_853</name>
    <name evidence="2" type="ORF">SAMN04487999_1559</name>
</gene>
<dbReference type="Pfam" id="PF09365">
    <property type="entry name" value="DUF2461"/>
    <property type="match status" value="1"/>
</dbReference>
<keyword evidence="4" id="KW-1185">Reference proteome</keyword>
<dbReference type="EMBL" id="FQXT01000003">
    <property type="protein sequence ID" value="SHI00305.1"/>
    <property type="molecule type" value="Genomic_DNA"/>
</dbReference>
<dbReference type="RefSeq" id="WP_072981995.1">
    <property type="nucleotide sequence ID" value="NZ_FQXT01000003.1"/>
</dbReference>
<dbReference type="STRING" id="573501.SAMN04487999_1559"/>